<sequence length="441" mass="47486">MSFQFKLPDIGEGIHEGEIVKWFVKSGDQVQEDDVLCEVQNDKAVVEIPSPVAGTVEEILVGEGTVATVGQVLITFDAPGYEDLKFKGDESDEKEDKKEDSKEAVVESAQKESTAALAATNTAPTQGDADSNRRIIAMPSVRKYARDNGVNVQQVAGSGKNGRILKADIDSFLNGGNQAVAQEQAEQSTEAQAVPAVQAEKQAIPQGQYPETREKMSGIRKAIAKAMVNSKQTAPHVTLMDEIDVTKLVAHRKKFKEVAASKGIKLTFLPYVVKALTSALREFPTLNTSIDDATSEIVHKHYYNIGIAADTDKGLLVPVVKDADRKSTFAISNEINELATKARDGKLAPDEMKGASCTITNIGSAGGQWFTPVINHPEVAILGIGRIAEKPIVKDGEIIAAPVLALSLSFDHRIIDGATAQNALNHIKRLLNDPELLLMEA</sequence>
<dbReference type="InterPro" id="IPR004167">
    <property type="entry name" value="PSBD"/>
</dbReference>
<dbReference type="InterPro" id="IPR036625">
    <property type="entry name" value="E3-bd_dom_sf"/>
</dbReference>
<evidence type="ECO:0000313" key="11">
    <source>
        <dbReference type="Proteomes" id="UP001519293"/>
    </source>
</evidence>
<feature type="domain" description="Peripheral subunit-binding (PSBD)" evidence="9">
    <location>
        <begin position="136"/>
        <end position="173"/>
    </location>
</feature>
<evidence type="ECO:0000259" key="8">
    <source>
        <dbReference type="PROSITE" id="PS50968"/>
    </source>
</evidence>
<dbReference type="PROSITE" id="PS50968">
    <property type="entry name" value="BIOTINYL_LIPOYL"/>
    <property type="match status" value="1"/>
</dbReference>
<dbReference type="Gene3D" id="3.30.559.10">
    <property type="entry name" value="Chloramphenicol acetyltransferase-like domain"/>
    <property type="match status" value="1"/>
</dbReference>
<dbReference type="EMBL" id="JAGIKZ010000002">
    <property type="protein sequence ID" value="MBP2239964.1"/>
    <property type="molecule type" value="Genomic_DNA"/>
</dbReference>
<dbReference type="InterPro" id="IPR003016">
    <property type="entry name" value="2-oxoA_DH_lipoyl-BS"/>
</dbReference>
<keyword evidence="4 6" id="KW-0450">Lipoyl</keyword>
<evidence type="ECO:0000256" key="3">
    <source>
        <dbReference type="ARBA" id="ARBA00022679"/>
    </source>
</evidence>
<dbReference type="Pfam" id="PF02817">
    <property type="entry name" value="E3_binding"/>
    <property type="match status" value="1"/>
</dbReference>
<dbReference type="Pfam" id="PF00198">
    <property type="entry name" value="2-oxoacid_dh"/>
    <property type="match status" value="1"/>
</dbReference>
<dbReference type="CDD" id="cd06849">
    <property type="entry name" value="lipoyl_domain"/>
    <property type="match status" value="1"/>
</dbReference>
<dbReference type="PANTHER" id="PTHR43178">
    <property type="entry name" value="DIHYDROLIPOAMIDE ACETYLTRANSFERASE COMPONENT OF PYRUVATE DEHYDROGENASE COMPLEX"/>
    <property type="match status" value="1"/>
</dbReference>
<gene>
    <name evidence="10" type="ORF">J2Z40_000517</name>
</gene>
<dbReference type="PROSITE" id="PS00189">
    <property type="entry name" value="LIPOYL"/>
    <property type="match status" value="1"/>
</dbReference>
<comment type="cofactor">
    <cofactor evidence="1 6">
        <name>(R)-lipoate</name>
        <dbReference type="ChEBI" id="CHEBI:83088"/>
    </cofactor>
</comment>
<dbReference type="Proteomes" id="UP001519293">
    <property type="component" value="Unassembled WGS sequence"/>
</dbReference>
<dbReference type="PROSITE" id="PS51826">
    <property type="entry name" value="PSBD"/>
    <property type="match status" value="1"/>
</dbReference>
<comment type="similarity">
    <text evidence="2 6">Belongs to the 2-oxoacid dehydrogenase family.</text>
</comment>
<dbReference type="InterPro" id="IPR001078">
    <property type="entry name" value="2-oxoacid_DH_actylTfrase"/>
</dbReference>
<dbReference type="SUPFAM" id="SSF52777">
    <property type="entry name" value="CoA-dependent acyltransferases"/>
    <property type="match status" value="1"/>
</dbReference>
<feature type="compositionally biased region" description="Low complexity" evidence="7">
    <location>
        <begin position="114"/>
        <end position="125"/>
    </location>
</feature>
<evidence type="ECO:0000256" key="6">
    <source>
        <dbReference type="RuleBase" id="RU003423"/>
    </source>
</evidence>
<evidence type="ECO:0000256" key="7">
    <source>
        <dbReference type="SAM" id="MobiDB-lite"/>
    </source>
</evidence>
<dbReference type="PANTHER" id="PTHR43178:SF5">
    <property type="entry name" value="LIPOAMIDE ACYLTRANSFERASE COMPONENT OF BRANCHED-CHAIN ALPHA-KETO ACID DEHYDROGENASE COMPLEX, MITOCHONDRIAL"/>
    <property type="match status" value="1"/>
</dbReference>
<proteinExistence type="inferred from homology"/>
<comment type="caution">
    <text evidence="10">The sequence shown here is derived from an EMBL/GenBank/DDBJ whole genome shotgun (WGS) entry which is preliminary data.</text>
</comment>
<dbReference type="EC" id="2.3.1.-" evidence="6"/>
<organism evidence="10 11">
    <name type="scientific">Cytobacillus eiseniae</name>
    <dbReference type="NCBI Taxonomy" id="762947"/>
    <lineage>
        <taxon>Bacteria</taxon>
        <taxon>Bacillati</taxon>
        <taxon>Bacillota</taxon>
        <taxon>Bacilli</taxon>
        <taxon>Bacillales</taxon>
        <taxon>Bacillaceae</taxon>
        <taxon>Cytobacillus</taxon>
    </lineage>
</organism>
<dbReference type="Gene3D" id="4.10.320.10">
    <property type="entry name" value="E3-binding domain"/>
    <property type="match status" value="1"/>
</dbReference>
<name>A0ABS4RAP5_9BACI</name>
<evidence type="ECO:0000313" key="10">
    <source>
        <dbReference type="EMBL" id="MBP2239964.1"/>
    </source>
</evidence>
<reference evidence="10 11" key="1">
    <citation type="submission" date="2021-03" db="EMBL/GenBank/DDBJ databases">
        <title>Genomic Encyclopedia of Type Strains, Phase IV (KMG-IV): sequencing the most valuable type-strain genomes for metagenomic binning, comparative biology and taxonomic classification.</title>
        <authorList>
            <person name="Goeker M."/>
        </authorList>
    </citation>
    <scope>NUCLEOTIDE SEQUENCE [LARGE SCALE GENOMIC DNA]</scope>
    <source>
        <strain evidence="10 11">DSM 26675</strain>
    </source>
</reference>
<accession>A0ABS4RAP5</accession>
<dbReference type="RefSeq" id="WP_066393206.1">
    <property type="nucleotide sequence ID" value="NZ_JAGIKZ010000002.1"/>
</dbReference>
<feature type="domain" description="Lipoyl-binding" evidence="8">
    <location>
        <begin position="2"/>
        <end position="77"/>
    </location>
</feature>
<evidence type="ECO:0000256" key="4">
    <source>
        <dbReference type="ARBA" id="ARBA00022823"/>
    </source>
</evidence>
<dbReference type="Pfam" id="PF00364">
    <property type="entry name" value="Biotin_lipoyl"/>
    <property type="match status" value="1"/>
</dbReference>
<keyword evidence="10" id="KW-0670">Pyruvate</keyword>
<dbReference type="SUPFAM" id="SSF51230">
    <property type="entry name" value="Single hybrid motif"/>
    <property type="match status" value="1"/>
</dbReference>
<dbReference type="InterPro" id="IPR000089">
    <property type="entry name" value="Biotin_lipoyl"/>
</dbReference>
<dbReference type="InterPro" id="IPR011053">
    <property type="entry name" value="Single_hybrid_motif"/>
</dbReference>
<evidence type="ECO:0000256" key="2">
    <source>
        <dbReference type="ARBA" id="ARBA00007317"/>
    </source>
</evidence>
<evidence type="ECO:0000256" key="5">
    <source>
        <dbReference type="ARBA" id="ARBA00023315"/>
    </source>
</evidence>
<dbReference type="GO" id="GO:0004742">
    <property type="term" value="F:dihydrolipoyllysine-residue acetyltransferase activity"/>
    <property type="evidence" value="ECO:0007669"/>
    <property type="project" value="UniProtKB-EC"/>
</dbReference>
<keyword evidence="3 6" id="KW-0808">Transferase</keyword>
<keyword evidence="11" id="KW-1185">Reference proteome</keyword>
<evidence type="ECO:0000259" key="9">
    <source>
        <dbReference type="PROSITE" id="PS51826"/>
    </source>
</evidence>
<evidence type="ECO:0000256" key="1">
    <source>
        <dbReference type="ARBA" id="ARBA00001938"/>
    </source>
</evidence>
<keyword evidence="5 6" id="KW-0012">Acyltransferase</keyword>
<feature type="compositionally biased region" description="Basic and acidic residues" evidence="7">
    <location>
        <begin position="85"/>
        <end position="105"/>
    </location>
</feature>
<protein>
    <recommendedName>
        <fullName evidence="6">Dihydrolipoamide acetyltransferase component of pyruvate dehydrogenase complex</fullName>
        <ecNumber evidence="6">2.3.1.-</ecNumber>
    </recommendedName>
</protein>
<dbReference type="SUPFAM" id="SSF47005">
    <property type="entry name" value="Peripheral subunit-binding domain of 2-oxo acid dehydrogenase complex"/>
    <property type="match status" value="1"/>
</dbReference>
<dbReference type="Gene3D" id="2.40.50.100">
    <property type="match status" value="1"/>
</dbReference>
<feature type="region of interest" description="Disordered" evidence="7">
    <location>
        <begin position="85"/>
        <end position="134"/>
    </location>
</feature>
<dbReference type="InterPro" id="IPR023213">
    <property type="entry name" value="CAT-like_dom_sf"/>
</dbReference>
<dbReference type="InterPro" id="IPR050743">
    <property type="entry name" value="2-oxoacid_DH_E2_comp"/>
</dbReference>